<keyword evidence="3" id="KW-1185">Reference proteome</keyword>
<reference evidence="2 3" key="1">
    <citation type="journal article" date="2009" name="PLoS Genet.">
        <title>Alliance of proteomics and genomics to unravel the specificities of Sahara bacterium Deinococcus deserti.</title>
        <authorList>
            <person name="de Groot A."/>
            <person name="Dulermo R."/>
            <person name="Ortet P."/>
            <person name="Blanchard L."/>
            <person name="Guerin P."/>
            <person name="Fernandez B."/>
            <person name="Vacherie B."/>
            <person name="Dossat C."/>
            <person name="Jolivet E."/>
            <person name="Siguier P."/>
            <person name="Chandler M."/>
            <person name="Barakat M."/>
            <person name="Dedieu A."/>
            <person name="Barbe V."/>
            <person name="Heulin T."/>
            <person name="Sommer S."/>
            <person name="Achouak W."/>
            <person name="Armengaud J."/>
        </authorList>
    </citation>
    <scope>NUCLEOTIDE SEQUENCE [LARGE SCALE GENOMIC DNA]</scope>
    <source>
        <strain evidence="3">DSM 17065 / CIP 109153 / LMG 22923 / VCD115</strain>
    </source>
</reference>
<dbReference type="EMBL" id="CP001114">
    <property type="protein sequence ID" value="ACO46086.1"/>
    <property type="molecule type" value="Genomic_DNA"/>
</dbReference>
<dbReference type="InterPro" id="IPR050678">
    <property type="entry name" value="DNA_Partitioning_ATPase"/>
</dbReference>
<evidence type="ECO:0000313" key="2">
    <source>
        <dbReference type="EMBL" id="ACO46086.1"/>
    </source>
</evidence>
<dbReference type="PANTHER" id="PTHR13696:SF96">
    <property type="entry name" value="COBQ_COBB_MIND_PARA NUCLEOTIDE BINDING DOMAIN-CONTAINING PROTEIN"/>
    <property type="match status" value="1"/>
</dbReference>
<dbReference type="HOGENOM" id="CLU_037612_5_6_0"/>
<gene>
    <name evidence="2" type="ordered locus">Deide_11780</name>
</gene>
<dbReference type="OrthoDB" id="9816297at2"/>
<evidence type="ECO:0000259" key="1">
    <source>
        <dbReference type="Pfam" id="PF01656"/>
    </source>
</evidence>
<dbReference type="PIRSF" id="PIRSF009320">
    <property type="entry name" value="Nuc_binding_HP_1000"/>
    <property type="match status" value="1"/>
</dbReference>
<dbReference type="PaxDb" id="546414-Deide_11780"/>
<dbReference type="eggNOG" id="COG1192">
    <property type="taxonomic scope" value="Bacteria"/>
</dbReference>
<evidence type="ECO:0000313" key="3">
    <source>
        <dbReference type="Proteomes" id="UP000002208"/>
    </source>
</evidence>
<dbReference type="InterPro" id="IPR002586">
    <property type="entry name" value="CobQ/CobB/MinD/ParA_Nub-bd_dom"/>
</dbReference>
<dbReference type="STRING" id="546414.Deide_11780"/>
<organism evidence="2 3">
    <name type="scientific">Deinococcus deserti (strain DSM 17065 / CIP 109153 / LMG 22923 / VCD115)</name>
    <dbReference type="NCBI Taxonomy" id="546414"/>
    <lineage>
        <taxon>Bacteria</taxon>
        <taxon>Thermotogati</taxon>
        <taxon>Deinococcota</taxon>
        <taxon>Deinococci</taxon>
        <taxon>Deinococcales</taxon>
        <taxon>Deinococcaceae</taxon>
        <taxon>Deinococcus</taxon>
    </lineage>
</organism>
<accession>C1CV69</accession>
<dbReference type="Pfam" id="PF01656">
    <property type="entry name" value="CbiA"/>
    <property type="match status" value="1"/>
</dbReference>
<dbReference type="SUPFAM" id="SSF52540">
    <property type="entry name" value="P-loop containing nucleoside triphosphate hydrolases"/>
    <property type="match status" value="1"/>
</dbReference>
<protein>
    <submittedName>
        <fullName evidence="2">Putative Chromosome partitioning protein, ParA family</fullName>
    </submittedName>
</protein>
<dbReference type="PANTHER" id="PTHR13696">
    <property type="entry name" value="P-LOOP CONTAINING NUCLEOSIDE TRIPHOSPHATE HYDROLASE"/>
    <property type="match status" value="1"/>
</dbReference>
<feature type="domain" description="CobQ/CobB/MinD/ParA nucleotide binding" evidence="1">
    <location>
        <begin position="5"/>
        <end position="176"/>
    </location>
</feature>
<dbReference type="Proteomes" id="UP000002208">
    <property type="component" value="Chromosome"/>
</dbReference>
<dbReference type="KEGG" id="ddr:Deide_11780"/>
<name>C1CV69_DEIDV</name>
<proteinExistence type="predicted"/>
<dbReference type="Gene3D" id="3.40.50.300">
    <property type="entry name" value="P-loop containing nucleotide triphosphate hydrolases"/>
    <property type="match status" value="1"/>
</dbReference>
<dbReference type="RefSeq" id="WP_012693209.1">
    <property type="nucleotide sequence ID" value="NC_012526.1"/>
</dbReference>
<dbReference type="AlphaFoldDB" id="C1CV69"/>
<dbReference type="CDD" id="cd02042">
    <property type="entry name" value="ParAB_family"/>
    <property type="match status" value="1"/>
</dbReference>
<sequence length="207" mass="22218">MPTVLAITSEKGGVGKSTLAIHLAGALTERGLQVVLIDEDGRVGSSLRWAARATQRGVPLPFPVLAAGDVKPKRLTSLDVVLIDTEGRPKRKDLRALAVQADLMLIPSGPGALELDAARSLLDYLDDEVSAARRARVVLTRVPAQGKTGEEAREDLRDSGVTVCNTLIRNFVAYQRAAELATLARDVRDPRAAPAWKDILALSKELI</sequence>
<dbReference type="InterPro" id="IPR027417">
    <property type="entry name" value="P-loop_NTPase"/>
</dbReference>